<dbReference type="AlphaFoldDB" id="A0AAN9F5V4"/>
<dbReference type="EMBL" id="JAYWIO010000004">
    <property type="protein sequence ID" value="KAK7269299.1"/>
    <property type="molecule type" value="Genomic_DNA"/>
</dbReference>
<accession>A0AAN9F5V4</accession>
<dbReference type="PANTHER" id="PTHR36617:SF5">
    <property type="entry name" value="OS05G0421675 PROTEIN"/>
    <property type="match status" value="1"/>
</dbReference>
<evidence type="ECO:0000313" key="2">
    <source>
        <dbReference type="EMBL" id="KAK7269299.1"/>
    </source>
</evidence>
<name>A0AAN9F5V4_CROPI</name>
<feature type="domain" description="Reverse transcriptase zinc-binding" evidence="1">
    <location>
        <begin position="151"/>
        <end position="240"/>
    </location>
</feature>
<proteinExistence type="predicted"/>
<dbReference type="PANTHER" id="PTHR36617">
    <property type="entry name" value="PROTEIN, PUTATIVE-RELATED"/>
    <property type="match status" value="1"/>
</dbReference>
<dbReference type="InterPro" id="IPR026960">
    <property type="entry name" value="RVT-Znf"/>
</dbReference>
<evidence type="ECO:0000259" key="1">
    <source>
        <dbReference type="Pfam" id="PF13966"/>
    </source>
</evidence>
<protein>
    <recommendedName>
        <fullName evidence="1">Reverse transcriptase zinc-binding domain-containing protein</fullName>
    </recommendedName>
</protein>
<comment type="caution">
    <text evidence="2">The sequence shown here is derived from an EMBL/GenBank/DDBJ whole genome shotgun (WGS) entry which is preliminary data.</text>
</comment>
<reference evidence="2 3" key="1">
    <citation type="submission" date="2024-01" db="EMBL/GenBank/DDBJ databases">
        <title>The genomes of 5 underutilized Papilionoideae crops provide insights into root nodulation and disease resistanc.</title>
        <authorList>
            <person name="Yuan L."/>
        </authorList>
    </citation>
    <scope>NUCLEOTIDE SEQUENCE [LARGE SCALE GENOMIC DNA]</scope>
    <source>
        <strain evidence="2">ZHUSHIDOU_FW_LH</strain>
        <tissue evidence="2">Leaf</tissue>
    </source>
</reference>
<gene>
    <name evidence="2" type="ORF">RIF29_22022</name>
</gene>
<evidence type="ECO:0000313" key="3">
    <source>
        <dbReference type="Proteomes" id="UP001372338"/>
    </source>
</evidence>
<sequence>MGLPIAILKRECNFSVLGSGGRRSEESRWWRDLCCVSEGDLQNKNWFLSNVRRSIGDGAAASFWHEAWCDDECLKSKYPRLFSIADSKSGTVAEAGLFEDGVWKWNLRWRRLFFQWEEELGADLLRRIQPLCCFRDKKDGWRWVLETDGRFSVRSAYVFLARHYSMPHSVCYSKAWNRFIPSKVSALMWKILQGRLPTKIALQRRCIIPQSESVLCVFCHRHAESVDHLFLECEFSQRIWHGCYKWLGISCVLPTSCKDHFVQHCSMWNYKKCRKIWRLLWGTTVWSLWLLRNEIVFSNACVDYIHLLDLIQVRSWRWVSAKVGHTHYGFVQWYIDPMTCITSAMSKS</sequence>
<dbReference type="Pfam" id="PF13966">
    <property type="entry name" value="zf-RVT"/>
    <property type="match status" value="1"/>
</dbReference>
<dbReference type="Proteomes" id="UP001372338">
    <property type="component" value="Unassembled WGS sequence"/>
</dbReference>
<organism evidence="2 3">
    <name type="scientific">Crotalaria pallida</name>
    <name type="common">Smooth rattlebox</name>
    <name type="synonym">Crotalaria striata</name>
    <dbReference type="NCBI Taxonomy" id="3830"/>
    <lineage>
        <taxon>Eukaryota</taxon>
        <taxon>Viridiplantae</taxon>
        <taxon>Streptophyta</taxon>
        <taxon>Embryophyta</taxon>
        <taxon>Tracheophyta</taxon>
        <taxon>Spermatophyta</taxon>
        <taxon>Magnoliopsida</taxon>
        <taxon>eudicotyledons</taxon>
        <taxon>Gunneridae</taxon>
        <taxon>Pentapetalae</taxon>
        <taxon>rosids</taxon>
        <taxon>fabids</taxon>
        <taxon>Fabales</taxon>
        <taxon>Fabaceae</taxon>
        <taxon>Papilionoideae</taxon>
        <taxon>50 kb inversion clade</taxon>
        <taxon>genistoids sensu lato</taxon>
        <taxon>core genistoids</taxon>
        <taxon>Crotalarieae</taxon>
        <taxon>Crotalaria</taxon>
    </lineage>
</organism>
<keyword evidence="3" id="KW-1185">Reference proteome</keyword>